<reference evidence="2 3" key="1">
    <citation type="submission" date="2019-06" db="EMBL/GenBank/DDBJ databases">
        <title>Discovery of a novel chromosome fission-fusion reversal in muntjac.</title>
        <authorList>
            <person name="Mudd A.B."/>
            <person name="Bredeson J.V."/>
            <person name="Baum R."/>
            <person name="Hockemeyer D."/>
            <person name="Rokhsar D.S."/>
        </authorList>
    </citation>
    <scope>NUCLEOTIDE SEQUENCE [LARGE SCALE GENOMIC DNA]</scope>
    <source>
        <strain evidence="2">UCam_UCB_Mr</strain>
        <tissue evidence="2">Fibroblast cell line</tissue>
    </source>
</reference>
<dbReference type="SUPFAM" id="SSF100895">
    <property type="entry name" value="Kazal-type serine protease inhibitors"/>
    <property type="match status" value="1"/>
</dbReference>
<dbReference type="PROSITE" id="PS51465">
    <property type="entry name" value="KAZAL_2"/>
    <property type="match status" value="1"/>
</dbReference>
<evidence type="ECO:0000259" key="1">
    <source>
        <dbReference type="PROSITE" id="PS51465"/>
    </source>
</evidence>
<dbReference type="CDD" id="cd00104">
    <property type="entry name" value="KAZAL_FS"/>
    <property type="match status" value="1"/>
</dbReference>
<accession>A0A5J5N681</accession>
<keyword evidence="3" id="KW-1185">Reference proteome</keyword>
<dbReference type="PANTHER" id="PTHR21312">
    <property type="entry name" value="SERINE PROTEASE INHIBITOR"/>
    <property type="match status" value="1"/>
</dbReference>
<comment type="caution">
    <text evidence="2">The sequence shown here is derived from an EMBL/GenBank/DDBJ whole genome shotgun (WGS) entry which is preliminary data.</text>
</comment>
<dbReference type="PANTHER" id="PTHR21312:SF36">
    <property type="entry name" value="SERINE PROTEASE INHIBITOR KAZAL-TYPE 13"/>
    <property type="match status" value="1"/>
</dbReference>
<feature type="domain" description="Kazal-like" evidence="1">
    <location>
        <begin position="27"/>
        <end position="89"/>
    </location>
</feature>
<dbReference type="AlphaFoldDB" id="A0A5J5N681"/>
<dbReference type="EMBL" id="VCEB01000001">
    <property type="protein sequence ID" value="KAB0386090.1"/>
    <property type="molecule type" value="Genomic_DNA"/>
</dbReference>
<evidence type="ECO:0000313" key="2">
    <source>
        <dbReference type="EMBL" id="KAB0386090.1"/>
    </source>
</evidence>
<evidence type="ECO:0000313" key="3">
    <source>
        <dbReference type="Proteomes" id="UP000326062"/>
    </source>
</evidence>
<proteinExistence type="predicted"/>
<dbReference type="Pfam" id="PF00050">
    <property type="entry name" value="Kazal_1"/>
    <property type="match status" value="1"/>
</dbReference>
<dbReference type="InterPro" id="IPR002350">
    <property type="entry name" value="Kazal_dom"/>
</dbReference>
<protein>
    <recommendedName>
        <fullName evidence="1">Kazal-like domain-containing protein</fullName>
    </recommendedName>
</protein>
<gene>
    <name evidence="2" type="ORF">FD755_001046</name>
</gene>
<dbReference type="Gene3D" id="3.30.60.30">
    <property type="match status" value="1"/>
</dbReference>
<name>A0A5J5N681_MUNRE</name>
<dbReference type="Proteomes" id="UP000326062">
    <property type="component" value="Chromosome 1"/>
</dbReference>
<dbReference type="PROSITE" id="PS00282">
    <property type="entry name" value="KAZAL_1"/>
    <property type="match status" value="1"/>
</dbReference>
<dbReference type="InterPro" id="IPR036058">
    <property type="entry name" value="Kazal_dom_sf"/>
</dbReference>
<sequence length="89" mass="10619">MQLHKTLLDEYTEVYSVKLFKPHDYSRWPTPPCKMYYPLDPLYDVDCPEVTAYVCGTNGLTYKNECFLCVDQCVHGFTKYWKTRDRLHV</sequence>
<organism evidence="2 3">
    <name type="scientific">Muntiacus reevesi</name>
    <name type="common">Reeves' muntjac</name>
    <name type="synonym">Cervus reevesi</name>
    <dbReference type="NCBI Taxonomy" id="9886"/>
    <lineage>
        <taxon>Eukaryota</taxon>
        <taxon>Metazoa</taxon>
        <taxon>Chordata</taxon>
        <taxon>Craniata</taxon>
        <taxon>Vertebrata</taxon>
        <taxon>Euteleostomi</taxon>
        <taxon>Mammalia</taxon>
        <taxon>Eutheria</taxon>
        <taxon>Laurasiatheria</taxon>
        <taxon>Artiodactyla</taxon>
        <taxon>Ruminantia</taxon>
        <taxon>Pecora</taxon>
        <taxon>Cervidae</taxon>
        <taxon>Muntiacinae</taxon>
        <taxon>Muntiacus</taxon>
    </lineage>
</organism>